<evidence type="ECO:0000313" key="3">
    <source>
        <dbReference type="Proteomes" id="UP000886998"/>
    </source>
</evidence>
<proteinExistence type="predicted"/>
<comment type="caution">
    <text evidence="2">The sequence shown here is derived from an EMBL/GenBank/DDBJ whole genome shotgun (WGS) entry which is preliminary data.</text>
</comment>
<feature type="compositionally biased region" description="Basic and acidic residues" evidence="1">
    <location>
        <begin position="36"/>
        <end position="54"/>
    </location>
</feature>
<dbReference type="AlphaFoldDB" id="A0A8X6Y322"/>
<feature type="region of interest" description="Disordered" evidence="1">
    <location>
        <begin position="34"/>
        <end position="62"/>
    </location>
</feature>
<sequence length="132" mass="14990">MHPIRVDAGYYHQTDSQVNNSIDHQLAHLDYLFLPKRKEKDPQSRRSPVEEQQQKRTLTTYRGRGIEVNGGCEATSDGAILDGRFCGDSGTTAEPLYQRPLPCDGMNRQGKRGLLRGICRSRNRENEGWDSN</sequence>
<dbReference type="EMBL" id="BMAV01015382">
    <property type="protein sequence ID" value="GFY64733.1"/>
    <property type="molecule type" value="Genomic_DNA"/>
</dbReference>
<accession>A0A8X6Y322</accession>
<protein>
    <submittedName>
        <fullName evidence="2">Uncharacterized protein</fullName>
    </submittedName>
</protein>
<evidence type="ECO:0000256" key="1">
    <source>
        <dbReference type="SAM" id="MobiDB-lite"/>
    </source>
</evidence>
<keyword evidence="3" id="KW-1185">Reference proteome</keyword>
<name>A0A8X6Y322_9ARAC</name>
<dbReference type="Proteomes" id="UP000886998">
    <property type="component" value="Unassembled WGS sequence"/>
</dbReference>
<reference evidence="2" key="1">
    <citation type="submission" date="2020-08" db="EMBL/GenBank/DDBJ databases">
        <title>Multicomponent nature underlies the extraordinary mechanical properties of spider dragline silk.</title>
        <authorList>
            <person name="Kono N."/>
            <person name="Nakamura H."/>
            <person name="Mori M."/>
            <person name="Yoshida Y."/>
            <person name="Ohtoshi R."/>
            <person name="Malay A.D."/>
            <person name="Moran D.A.P."/>
            <person name="Tomita M."/>
            <person name="Numata K."/>
            <person name="Arakawa K."/>
        </authorList>
    </citation>
    <scope>NUCLEOTIDE SEQUENCE</scope>
</reference>
<gene>
    <name evidence="2" type="ORF">TNIN_322601</name>
</gene>
<evidence type="ECO:0000313" key="2">
    <source>
        <dbReference type="EMBL" id="GFY64733.1"/>
    </source>
</evidence>
<organism evidence="2 3">
    <name type="scientific">Trichonephila inaurata madagascariensis</name>
    <dbReference type="NCBI Taxonomy" id="2747483"/>
    <lineage>
        <taxon>Eukaryota</taxon>
        <taxon>Metazoa</taxon>
        <taxon>Ecdysozoa</taxon>
        <taxon>Arthropoda</taxon>
        <taxon>Chelicerata</taxon>
        <taxon>Arachnida</taxon>
        <taxon>Araneae</taxon>
        <taxon>Araneomorphae</taxon>
        <taxon>Entelegynae</taxon>
        <taxon>Araneoidea</taxon>
        <taxon>Nephilidae</taxon>
        <taxon>Trichonephila</taxon>
        <taxon>Trichonephila inaurata</taxon>
    </lineage>
</organism>